<evidence type="ECO:0000256" key="1">
    <source>
        <dbReference type="SAM" id="MobiDB-lite"/>
    </source>
</evidence>
<reference evidence="2 3" key="1">
    <citation type="journal article" date="2016" name="Mol. Biol. Evol.">
        <title>Comparative Genomics of Early-Diverging Mushroom-Forming Fungi Provides Insights into the Origins of Lignocellulose Decay Capabilities.</title>
        <authorList>
            <person name="Nagy L.G."/>
            <person name="Riley R."/>
            <person name="Tritt A."/>
            <person name="Adam C."/>
            <person name="Daum C."/>
            <person name="Floudas D."/>
            <person name="Sun H."/>
            <person name="Yadav J.S."/>
            <person name="Pangilinan J."/>
            <person name="Larsson K.H."/>
            <person name="Matsuura K."/>
            <person name="Barry K."/>
            <person name="Labutti K."/>
            <person name="Kuo R."/>
            <person name="Ohm R.A."/>
            <person name="Bhattacharya S.S."/>
            <person name="Shirouzu T."/>
            <person name="Yoshinaga Y."/>
            <person name="Martin F.M."/>
            <person name="Grigoriev I.V."/>
            <person name="Hibbett D.S."/>
        </authorList>
    </citation>
    <scope>NUCLEOTIDE SEQUENCE [LARGE SCALE GENOMIC DNA]</scope>
    <source>
        <strain evidence="2 3">HHB12733</strain>
    </source>
</reference>
<feature type="region of interest" description="Disordered" evidence="1">
    <location>
        <begin position="145"/>
        <end position="166"/>
    </location>
</feature>
<dbReference type="InParanoid" id="A0A165GFT6"/>
<evidence type="ECO:0000313" key="3">
    <source>
        <dbReference type="Proteomes" id="UP000076842"/>
    </source>
</evidence>
<gene>
    <name evidence="2" type="ORF">CALCODRAFT_482715</name>
</gene>
<dbReference type="Proteomes" id="UP000076842">
    <property type="component" value="Unassembled WGS sequence"/>
</dbReference>
<name>A0A165GFT6_9BASI</name>
<accession>A0A165GFT6</accession>
<dbReference type="EMBL" id="KV423956">
    <property type="protein sequence ID" value="KZT58016.1"/>
    <property type="molecule type" value="Genomic_DNA"/>
</dbReference>
<feature type="compositionally biased region" description="Acidic residues" evidence="1">
    <location>
        <begin position="145"/>
        <end position="154"/>
    </location>
</feature>
<keyword evidence="3" id="KW-1185">Reference proteome</keyword>
<evidence type="ECO:0000313" key="2">
    <source>
        <dbReference type="EMBL" id="KZT58016.1"/>
    </source>
</evidence>
<feature type="compositionally biased region" description="Polar residues" evidence="1">
    <location>
        <begin position="155"/>
        <end position="166"/>
    </location>
</feature>
<organism evidence="2 3">
    <name type="scientific">Calocera cornea HHB12733</name>
    <dbReference type="NCBI Taxonomy" id="1353952"/>
    <lineage>
        <taxon>Eukaryota</taxon>
        <taxon>Fungi</taxon>
        <taxon>Dikarya</taxon>
        <taxon>Basidiomycota</taxon>
        <taxon>Agaricomycotina</taxon>
        <taxon>Dacrymycetes</taxon>
        <taxon>Dacrymycetales</taxon>
        <taxon>Dacrymycetaceae</taxon>
        <taxon>Calocera</taxon>
    </lineage>
</organism>
<proteinExistence type="predicted"/>
<dbReference type="AlphaFoldDB" id="A0A165GFT6"/>
<protein>
    <submittedName>
        <fullName evidence="2">Uncharacterized protein</fullName>
    </submittedName>
</protein>
<sequence length="166" mass="18161">MSATAASQITVNIVFKTSRSDIVLSVTQPRVDTTGLGTNGKAITVIMGSPEPTTRVDRPGEGLRHSQFDWMRKFEPQATFSNVDPAEAVVVNAPLPTRFVRPNDVLKANNARNPSALAGHIDAVSEMEMERAVDAEGDSSIVSETDMEDMEAEQDWNTTPTRQRLF</sequence>